<dbReference type="KEGG" id="tbg:TbgDal_X1350"/>
<evidence type="ECO:0000313" key="2">
    <source>
        <dbReference type="Proteomes" id="UP000002316"/>
    </source>
</evidence>
<dbReference type="GeneID" id="23864549"/>
<dbReference type="EMBL" id="FN554973">
    <property type="protein sequence ID" value="CBH15054.1"/>
    <property type="molecule type" value="Genomic_DNA"/>
</dbReference>
<reference evidence="2" key="1">
    <citation type="journal article" date="2010" name="PLoS Negl. Trop. Dis.">
        <title>The genome sequence of Trypanosoma brucei gambiense, causative agent of chronic human african trypanosomiasis.</title>
        <authorList>
            <person name="Jackson A.P."/>
            <person name="Sanders M."/>
            <person name="Berry A."/>
            <person name="McQuillan J."/>
            <person name="Aslett M.A."/>
            <person name="Quail M.A."/>
            <person name="Chukualim B."/>
            <person name="Capewell P."/>
            <person name="MacLeod A."/>
            <person name="Melville S.E."/>
            <person name="Gibson W."/>
            <person name="Barry J.D."/>
            <person name="Berriman M."/>
            <person name="Hertz-Fowler C."/>
        </authorList>
    </citation>
    <scope>NUCLEOTIDE SEQUENCE [LARGE SCALE GENOMIC DNA]</scope>
    <source>
        <strain evidence="2">MHOM/CI/86/DAL972</strain>
    </source>
</reference>
<gene>
    <name evidence="1" type="ORF">TbgDal_X1350</name>
</gene>
<evidence type="ECO:0000313" key="1">
    <source>
        <dbReference type="EMBL" id="CBH15054.1"/>
    </source>
</evidence>
<accession>D0A1B2</accession>
<sequence>MRAEFSELLVEGTNSFSSALATGRRTSRFYWFFCPCTSRRFYVWSPIPYWRRGGDLFITLSQNLWEVRVLKKKKREKKIKESSISLFTTTVCEGASREHIKSA</sequence>
<protein>
    <submittedName>
        <fullName evidence="1">Uncharacterized protein</fullName>
    </submittedName>
</protein>
<dbReference type="RefSeq" id="XP_011777320.1">
    <property type="nucleotide sequence ID" value="XM_011779018.1"/>
</dbReference>
<dbReference type="Proteomes" id="UP000002316">
    <property type="component" value="Chromosome 10"/>
</dbReference>
<organism evidence="1 2">
    <name type="scientific">Trypanosoma brucei gambiense (strain MHOM/CI/86/DAL972)</name>
    <dbReference type="NCBI Taxonomy" id="679716"/>
    <lineage>
        <taxon>Eukaryota</taxon>
        <taxon>Discoba</taxon>
        <taxon>Euglenozoa</taxon>
        <taxon>Kinetoplastea</taxon>
        <taxon>Metakinetoplastina</taxon>
        <taxon>Trypanosomatida</taxon>
        <taxon>Trypanosomatidae</taxon>
        <taxon>Trypanosoma</taxon>
    </lineage>
</organism>
<dbReference type="AlphaFoldDB" id="D0A1B2"/>
<name>D0A1B2_TRYB9</name>
<proteinExistence type="predicted"/>